<accession>A0A178Y6Z8</accession>
<feature type="domain" description="TIR" evidence="1">
    <location>
        <begin position="1"/>
        <end position="123"/>
    </location>
</feature>
<gene>
    <name evidence="2" type="ORF">ATB98_15865</name>
</gene>
<dbReference type="SMART" id="SM00255">
    <property type="entry name" value="TIR"/>
    <property type="match status" value="1"/>
</dbReference>
<proteinExistence type="predicted"/>
<dbReference type="OrthoDB" id="8457080at2"/>
<protein>
    <submittedName>
        <fullName evidence="2">tRNA-ribosyltransferase</fullName>
    </submittedName>
</protein>
<keyword evidence="3" id="KW-1185">Reference proteome</keyword>
<organism evidence="2 3">
    <name type="scientific">Sinorhizobium saheli</name>
    <dbReference type="NCBI Taxonomy" id="36856"/>
    <lineage>
        <taxon>Bacteria</taxon>
        <taxon>Pseudomonadati</taxon>
        <taxon>Pseudomonadota</taxon>
        <taxon>Alphaproteobacteria</taxon>
        <taxon>Hyphomicrobiales</taxon>
        <taxon>Rhizobiaceae</taxon>
        <taxon>Sinorhizobium/Ensifer group</taxon>
        <taxon>Sinorhizobium</taxon>
    </lineage>
</organism>
<dbReference type="Gene3D" id="3.20.20.105">
    <property type="entry name" value="Queuine tRNA-ribosyltransferase-like"/>
    <property type="match status" value="1"/>
</dbReference>
<dbReference type="EMBL" id="LNQB01000081">
    <property type="protein sequence ID" value="OAP43114.1"/>
    <property type="molecule type" value="Genomic_DNA"/>
</dbReference>
<dbReference type="InterPro" id="IPR000157">
    <property type="entry name" value="TIR_dom"/>
</dbReference>
<dbReference type="InterPro" id="IPR035897">
    <property type="entry name" value="Toll_tir_struct_dom_sf"/>
</dbReference>
<dbReference type="Proteomes" id="UP000078507">
    <property type="component" value="Unassembled WGS sequence"/>
</dbReference>
<evidence type="ECO:0000259" key="1">
    <source>
        <dbReference type="PROSITE" id="PS50104"/>
    </source>
</evidence>
<dbReference type="InterPro" id="IPR036511">
    <property type="entry name" value="TGT-like_sf"/>
</dbReference>
<dbReference type="SUPFAM" id="SSF52200">
    <property type="entry name" value="Toll/Interleukin receptor TIR domain"/>
    <property type="match status" value="1"/>
</dbReference>
<comment type="caution">
    <text evidence="2">The sequence shown here is derived from an EMBL/GenBank/DDBJ whole genome shotgun (WGS) entry which is preliminary data.</text>
</comment>
<keyword evidence="2" id="KW-0808">Transferase</keyword>
<dbReference type="Gene3D" id="3.40.50.10140">
    <property type="entry name" value="Toll/interleukin-1 receptor homology (TIR) domain"/>
    <property type="match status" value="1"/>
</dbReference>
<dbReference type="PROSITE" id="PS50104">
    <property type="entry name" value="TIR"/>
    <property type="match status" value="1"/>
</dbReference>
<evidence type="ECO:0000313" key="3">
    <source>
        <dbReference type="Proteomes" id="UP000078507"/>
    </source>
</evidence>
<sequence>MADVYVIHSSEDNDKTSVIVELLEEHWDVWWDDQLVGNFAFEIEKELPQSKCAVVVWSSDACKSALVRDEVRIADELGIPIIPVRLDGSSLPYPYGGLSTVNFTAWDGANTHAAFRQLVRKIATKVARRVPPVRPQTAPSLRLSLPTVFLSVSSHETQLVPLEAVKALRVFGAPTILISAYDLLPGRRPKGIIAELRQIRRNGGFVLVDSGNYEATRREDSSWTPDLFVEAMKGIPHDWAYCFDVMKPSLKPDVAVREIVAALERDRAASKHVLPIVHAPRKRLSGYDVQSLPYVVKEVASQTSAPLVAVAERELGSGIIERAKTVQRIRQELDKLPSYLPLHILGTGNPWSIAILTAAGADSFDGLEWCRMVIDRDTHRLNHYQHFDFFAFQASLADSPVTVSALSDDKVAYAGRVAFHNLDYYREFAADLAQAAHERRMEAFLVGMMGRASTKQIREAVPGLFA</sequence>
<dbReference type="GO" id="GO:0016740">
    <property type="term" value="F:transferase activity"/>
    <property type="evidence" value="ECO:0007669"/>
    <property type="project" value="UniProtKB-KW"/>
</dbReference>
<dbReference type="AlphaFoldDB" id="A0A178Y6Z8"/>
<evidence type="ECO:0000313" key="2">
    <source>
        <dbReference type="EMBL" id="OAP43114.1"/>
    </source>
</evidence>
<dbReference type="SUPFAM" id="SSF51713">
    <property type="entry name" value="tRNA-guanine transglycosylase"/>
    <property type="match status" value="1"/>
</dbReference>
<dbReference type="GO" id="GO:0007165">
    <property type="term" value="P:signal transduction"/>
    <property type="evidence" value="ECO:0007669"/>
    <property type="project" value="InterPro"/>
</dbReference>
<reference evidence="2 3" key="1">
    <citation type="submission" date="2015-11" db="EMBL/GenBank/DDBJ databases">
        <title>Ensifer anhuiense sp. nov., an effective nitrogen fixation bacterium with Glycine soja.</title>
        <authorList>
            <person name="Yan H."/>
            <person name="Chen W."/>
        </authorList>
    </citation>
    <scope>NUCLEOTIDE SEQUENCE [LARGE SCALE GENOMIC DNA]</scope>
    <source>
        <strain evidence="2 3">LMG 7837</strain>
    </source>
</reference>
<dbReference type="STRING" id="36856.ATB98_15865"/>
<dbReference type="RefSeq" id="WP_066876327.1">
    <property type="nucleotide sequence ID" value="NZ_LNQB01000081.1"/>
</dbReference>
<dbReference type="GO" id="GO:0006400">
    <property type="term" value="P:tRNA modification"/>
    <property type="evidence" value="ECO:0007669"/>
    <property type="project" value="InterPro"/>
</dbReference>
<dbReference type="Pfam" id="PF13676">
    <property type="entry name" value="TIR_2"/>
    <property type="match status" value="1"/>
</dbReference>
<name>A0A178Y6Z8_SINSA</name>